<keyword evidence="1" id="KW-0732">Signal</keyword>
<organism evidence="2">
    <name type="scientific">Culex pipiens</name>
    <name type="common">House mosquito</name>
    <dbReference type="NCBI Taxonomy" id="7175"/>
    <lineage>
        <taxon>Eukaryota</taxon>
        <taxon>Metazoa</taxon>
        <taxon>Ecdysozoa</taxon>
        <taxon>Arthropoda</taxon>
        <taxon>Hexapoda</taxon>
        <taxon>Insecta</taxon>
        <taxon>Pterygota</taxon>
        <taxon>Neoptera</taxon>
        <taxon>Endopterygota</taxon>
        <taxon>Diptera</taxon>
        <taxon>Nematocera</taxon>
        <taxon>Culicoidea</taxon>
        <taxon>Culicidae</taxon>
        <taxon>Culicinae</taxon>
        <taxon>Culicini</taxon>
        <taxon>Culex</taxon>
        <taxon>Culex</taxon>
    </lineage>
</organism>
<feature type="chain" id="PRO_5036261194" evidence="1">
    <location>
        <begin position="22"/>
        <end position="108"/>
    </location>
</feature>
<dbReference type="EMBL" id="HBUE01299109">
    <property type="protein sequence ID" value="CAG6577890.1"/>
    <property type="molecule type" value="Transcribed_RNA"/>
</dbReference>
<dbReference type="EMBL" id="HBUE01136572">
    <property type="protein sequence ID" value="CAG6498810.1"/>
    <property type="molecule type" value="Transcribed_RNA"/>
</dbReference>
<dbReference type="AlphaFoldDB" id="A0A8D8JSK2"/>
<dbReference type="EMBL" id="HBUE01136573">
    <property type="protein sequence ID" value="CAG6498813.1"/>
    <property type="molecule type" value="Transcribed_RNA"/>
</dbReference>
<evidence type="ECO:0000313" key="2">
    <source>
        <dbReference type="EMBL" id="CAG6577890.1"/>
    </source>
</evidence>
<dbReference type="EMBL" id="HBUE01193154">
    <property type="protein sequence ID" value="CAG6526177.1"/>
    <property type="molecule type" value="Transcribed_RNA"/>
</dbReference>
<reference evidence="2" key="1">
    <citation type="submission" date="2021-05" db="EMBL/GenBank/DDBJ databases">
        <authorList>
            <person name="Alioto T."/>
            <person name="Alioto T."/>
            <person name="Gomez Garrido J."/>
        </authorList>
    </citation>
    <scope>NUCLEOTIDE SEQUENCE</scope>
</reference>
<dbReference type="EMBL" id="HBUE01193157">
    <property type="protein sequence ID" value="CAG6526183.1"/>
    <property type="molecule type" value="Transcribed_RNA"/>
</dbReference>
<proteinExistence type="predicted"/>
<dbReference type="EMBL" id="HBUE01299110">
    <property type="protein sequence ID" value="CAG6577893.1"/>
    <property type="molecule type" value="Transcribed_RNA"/>
</dbReference>
<sequence length="108" mass="11991">MPSLGGFMAIVVTLLVGMTVASRRSDDSSETKDTDPVEEAAEELVDSMVELTRGRPISWNEFIELKPDSSSAELAIIISLIRSMFAECRWLTRWPELLLVLLLLLLPG</sequence>
<feature type="signal peptide" evidence="1">
    <location>
        <begin position="1"/>
        <end position="21"/>
    </location>
</feature>
<evidence type="ECO:0000256" key="1">
    <source>
        <dbReference type="SAM" id="SignalP"/>
    </source>
</evidence>
<dbReference type="EMBL" id="HBUE01193156">
    <property type="protein sequence ID" value="CAG6526180.1"/>
    <property type="molecule type" value="Transcribed_RNA"/>
</dbReference>
<accession>A0A8D8JSK2</accession>
<name>A0A8D8JSK2_CULPI</name>
<protein>
    <submittedName>
        <fullName evidence="2">(northern house mosquito) hypothetical protein</fullName>
    </submittedName>
</protein>
<dbReference type="EMBL" id="HBUE01299107">
    <property type="protein sequence ID" value="CAG6577887.1"/>
    <property type="molecule type" value="Transcribed_RNA"/>
</dbReference>